<dbReference type="EMBL" id="BAABYW010000001">
    <property type="protein sequence ID" value="GAA6410847.1"/>
    <property type="molecule type" value="Genomic_DNA"/>
</dbReference>
<sequence length="324" mass="37834">MKISIIGSFRKYYEEIKQIIMLLQKNKIDVLSPKHSEITHSINDFVVFASDNHVLTPAEIQTDTLNRILKSDVVYVYDPEGYIGRTTCYEIGVIRTTTIPLIFLEKPNDLPIIVNDYEVMNPSKLIYTLLNDKRYIDEHGKVEIEKNKTKSEMRTKNVVICGSMAFYDKMLDVSIYLKNSGISTVVPKEENFEKASMSEKEFNDFKRRVSNQYLAKIRESSTYAVLVLNQTKRGVPNYIGANTMVEISMAFCWGRPIYLYNGFYKPLIEELMAWNAICLNEKLDRLIQDYRQERYQLNDKNSLIVEEHQLELGDLDEYFYPLSR</sequence>
<comment type="caution">
    <text evidence="1">The sequence shown here is derived from an EMBL/GenBank/DDBJ whole genome shotgun (WGS) entry which is preliminary data.</text>
</comment>
<keyword evidence="2" id="KW-1185">Reference proteome</keyword>
<evidence type="ECO:0000313" key="1">
    <source>
        <dbReference type="EMBL" id="GAA6410847.1"/>
    </source>
</evidence>
<reference evidence="1 2" key="1">
    <citation type="submission" date="2024-04" db="EMBL/GenBank/DDBJ databases">
        <title>Defined microbial consortia suppress multidrug-resistant proinflammatory Enterobacteriaceae via ecological control.</title>
        <authorList>
            <person name="Furuichi M."/>
            <person name="Kawaguchi T."/>
            <person name="Pust M."/>
            <person name="Yasuma K."/>
            <person name="Plichta D."/>
            <person name="Hasegawa N."/>
            <person name="Ohya T."/>
            <person name="Bhattarai S."/>
            <person name="Sasajima S."/>
            <person name="Aoto Y."/>
            <person name="Tuganbaev T."/>
            <person name="Yaginuma M."/>
            <person name="Ueda M."/>
            <person name="Okahashi N."/>
            <person name="Amafuji K."/>
            <person name="Kiridooshi Y."/>
            <person name="Sugita K."/>
            <person name="Strazar M."/>
            <person name="Skelly A."/>
            <person name="Suda W."/>
            <person name="Hattori M."/>
            <person name="Nakamoto N."/>
            <person name="Caballero S."/>
            <person name="Norman J."/>
            <person name="Olle B."/>
            <person name="Tanoue T."/>
            <person name="Arita M."/>
            <person name="Bucci V."/>
            <person name="Atarashi K."/>
            <person name="Xavier R."/>
            <person name="Honda K."/>
        </authorList>
    </citation>
    <scope>NUCLEOTIDE SEQUENCE [LARGE SCALE GENOMIC DNA]</scope>
    <source>
        <strain evidence="2">k04-0078-D8-1</strain>
    </source>
</reference>
<dbReference type="Proteomes" id="UP001600943">
    <property type="component" value="Unassembled WGS sequence"/>
</dbReference>
<name>A0ABQ0BHA9_9FIRM</name>
<evidence type="ECO:0000313" key="2">
    <source>
        <dbReference type="Proteomes" id="UP001600943"/>
    </source>
</evidence>
<protein>
    <recommendedName>
        <fullName evidence="3">Nucleoside 2-deoxyribosyltransferase</fullName>
    </recommendedName>
</protein>
<dbReference type="RefSeq" id="WP_390409306.1">
    <property type="nucleotide sequence ID" value="NZ_BAABYW010000001.1"/>
</dbReference>
<evidence type="ECO:0008006" key="3">
    <source>
        <dbReference type="Google" id="ProtNLM"/>
    </source>
</evidence>
<proteinExistence type="predicted"/>
<dbReference type="Gene3D" id="3.40.50.450">
    <property type="match status" value="1"/>
</dbReference>
<organism evidence="1 2">
    <name type="scientific">Blautia hominis</name>
    <dbReference type="NCBI Taxonomy" id="2025493"/>
    <lineage>
        <taxon>Bacteria</taxon>
        <taxon>Bacillati</taxon>
        <taxon>Bacillota</taxon>
        <taxon>Clostridia</taxon>
        <taxon>Lachnospirales</taxon>
        <taxon>Lachnospiraceae</taxon>
        <taxon>Blautia</taxon>
    </lineage>
</organism>
<gene>
    <name evidence="1" type="ORF">K040078D81_49640</name>
</gene>
<accession>A0ABQ0BHA9</accession>